<sequence>MAARTSDGGELLQQIVTGSAPGARSKKGRLGLTHPGSQVTEQDDPSTIFQDGIPSFRIASMELQKLLYLVDIQEAYLSISPPPPESTEIPTFRSTTYKNFTRLQTIRSGLAIRKEKVHCPCSF</sequence>
<feature type="region of interest" description="Disordered" evidence="1">
    <location>
        <begin position="1"/>
        <end position="46"/>
    </location>
</feature>
<dbReference type="Proteomes" id="UP001176940">
    <property type="component" value="Unassembled WGS sequence"/>
</dbReference>
<accession>A0ABN9M6V5</accession>
<keyword evidence="3" id="KW-1185">Reference proteome</keyword>
<evidence type="ECO:0000313" key="3">
    <source>
        <dbReference type="Proteomes" id="UP001176940"/>
    </source>
</evidence>
<evidence type="ECO:0000256" key="1">
    <source>
        <dbReference type="SAM" id="MobiDB-lite"/>
    </source>
</evidence>
<dbReference type="EMBL" id="CAUEEQ010044016">
    <property type="protein sequence ID" value="CAJ0957664.1"/>
    <property type="molecule type" value="Genomic_DNA"/>
</dbReference>
<organism evidence="2 3">
    <name type="scientific">Ranitomeya imitator</name>
    <name type="common">mimic poison frog</name>
    <dbReference type="NCBI Taxonomy" id="111125"/>
    <lineage>
        <taxon>Eukaryota</taxon>
        <taxon>Metazoa</taxon>
        <taxon>Chordata</taxon>
        <taxon>Craniata</taxon>
        <taxon>Vertebrata</taxon>
        <taxon>Euteleostomi</taxon>
        <taxon>Amphibia</taxon>
        <taxon>Batrachia</taxon>
        <taxon>Anura</taxon>
        <taxon>Neobatrachia</taxon>
        <taxon>Hyloidea</taxon>
        <taxon>Dendrobatidae</taxon>
        <taxon>Dendrobatinae</taxon>
        <taxon>Ranitomeya</taxon>
    </lineage>
</organism>
<proteinExistence type="predicted"/>
<comment type="caution">
    <text evidence="2">The sequence shown here is derived from an EMBL/GenBank/DDBJ whole genome shotgun (WGS) entry which is preliminary data.</text>
</comment>
<feature type="compositionally biased region" description="Polar residues" evidence="1">
    <location>
        <begin position="35"/>
        <end position="46"/>
    </location>
</feature>
<name>A0ABN9M6V5_9NEOB</name>
<reference evidence="2" key="1">
    <citation type="submission" date="2023-07" db="EMBL/GenBank/DDBJ databases">
        <authorList>
            <person name="Stuckert A."/>
        </authorList>
    </citation>
    <scope>NUCLEOTIDE SEQUENCE</scope>
</reference>
<protein>
    <submittedName>
        <fullName evidence="2">Uncharacterized protein</fullName>
    </submittedName>
</protein>
<gene>
    <name evidence="2" type="ORF">RIMI_LOCUS16029280</name>
</gene>
<evidence type="ECO:0000313" key="2">
    <source>
        <dbReference type="EMBL" id="CAJ0957664.1"/>
    </source>
</evidence>